<dbReference type="Proteomes" id="UP001524478">
    <property type="component" value="Unassembled WGS sequence"/>
</dbReference>
<organism evidence="1 2">
    <name type="scientific">Tissierella carlieri</name>
    <dbReference type="NCBI Taxonomy" id="689904"/>
    <lineage>
        <taxon>Bacteria</taxon>
        <taxon>Bacillati</taxon>
        <taxon>Bacillota</taxon>
        <taxon>Tissierellia</taxon>
        <taxon>Tissierellales</taxon>
        <taxon>Tissierellaceae</taxon>
        <taxon>Tissierella</taxon>
    </lineage>
</organism>
<evidence type="ECO:0000313" key="1">
    <source>
        <dbReference type="EMBL" id="MCQ4923464.1"/>
    </source>
</evidence>
<name>A0ABT1SAH9_9FIRM</name>
<dbReference type="RefSeq" id="WP_216559990.1">
    <property type="nucleotide sequence ID" value="NZ_JAHLOH010000040.1"/>
</dbReference>
<gene>
    <name evidence="1" type="ORF">NE686_10230</name>
</gene>
<dbReference type="Pfam" id="PF12672">
    <property type="entry name" value="DUF3793"/>
    <property type="match status" value="1"/>
</dbReference>
<dbReference type="InterPro" id="IPR024523">
    <property type="entry name" value="DUF3793"/>
</dbReference>
<proteinExistence type="predicted"/>
<protein>
    <submittedName>
        <fullName evidence="1">DUF3793 family protein</fullName>
    </submittedName>
</protein>
<comment type="caution">
    <text evidence="1">The sequence shown here is derived from an EMBL/GenBank/DDBJ whole genome shotgun (WGS) entry which is preliminary data.</text>
</comment>
<sequence length="212" mass="24940">MAGNLLMSFLNKIELLDEYEYAENFIGCMLSPVITGIKPASTITLKNCRRKLYNYWNENGCNILGRYNLESITLQETEEGIVLLVYDRSNLSEHLRLEKNHKLLCEFGYNNNFQLERCLNCLRERIVNGSFPHESGIFLGIPYEDVIGFINGDKCLFNGYWKVYTNNYDHREIFSLYDESKKVYILNILENRKNKVKNLYVNHKQLLYECNS</sequence>
<keyword evidence="2" id="KW-1185">Reference proteome</keyword>
<evidence type="ECO:0000313" key="2">
    <source>
        <dbReference type="Proteomes" id="UP001524478"/>
    </source>
</evidence>
<reference evidence="1 2" key="1">
    <citation type="submission" date="2022-06" db="EMBL/GenBank/DDBJ databases">
        <title>Isolation of gut microbiota from human fecal samples.</title>
        <authorList>
            <person name="Pamer E.G."/>
            <person name="Barat B."/>
            <person name="Waligurski E."/>
            <person name="Medina S."/>
            <person name="Paddock L."/>
            <person name="Mostad J."/>
        </authorList>
    </citation>
    <scope>NUCLEOTIDE SEQUENCE [LARGE SCALE GENOMIC DNA]</scope>
    <source>
        <strain evidence="1 2">DFI.7.95</strain>
    </source>
</reference>
<dbReference type="EMBL" id="JANGAC010000006">
    <property type="protein sequence ID" value="MCQ4923464.1"/>
    <property type="molecule type" value="Genomic_DNA"/>
</dbReference>
<accession>A0ABT1SAH9</accession>